<dbReference type="GO" id="GO:0005506">
    <property type="term" value="F:iron ion binding"/>
    <property type="evidence" value="ECO:0007669"/>
    <property type="project" value="InterPro"/>
</dbReference>
<dbReference type="GO" id="GO:0020037">
    <property type="term" value="F:heme binding"/>
    <property type="evidence" value="ECO:0007669"/>
    <property type="project" value="InterPro"/>
</dbReference>
<dbReference type="CDD" id="cd11072">
    <property type="entry name" value="CYP71-like"/>
    <property type="match status" value="1"/>
</dbReference>
<dbReference type="PANTHER" id="PTHR47953:SF16">
    <property type="entry name" value="CYTOCHROME P450 71D8"/>
    <property type="match status" value="1"/>
</dbReference>
<dbReference type="Pfam" id="PF00067">
    <property type="entry name" value="p450"/>
    <property type="match status" value="2"/>
</dbReference>
<keyword evidence="11" id="KW-1133">Transmembrane helix</keyword>
<keyword evidence="13" id="KW-1185">Reference proteome</keyword>
<evidence type="ECO:0000256" key="1">
    <source>
        <dbReference type="ARBA" id="ARBA00001971"/>
    </source>
</evidence>
<keyword evidence="11" id="KW-0472">Membrane</keyword>
<dbReference type="InterPro" id="IPR052306">
    <property type="entry name" value="CYP450_71D"/>
</dbReference>
<evidence type="ECO:0000313" key="12">
    <source>
        <dbReference type="EMBL" id="QCD90978.1"/>
    </source>
</evidence>
<evidence type="ECO:0000256" key="9">
    <source>
        <dbReference type="RuleBase" id="RU000461"/>
    </source>
</evidence>
<dbReference type="PRINTS" id="PR00385">
    <property type="entry name" value="P450"/>
</dbReference>
<dbReference type="PANTHER" id="PTHR47953">
    <property type="entry name" value="OS08G0105600 PROTEIN"/>
    <property type="match status" value="1"/>
</dbReference>
<dbReference type="Gene3D" id="1.10.630.10">
    <property type="entry name" value="Cytochrome P450"/>
    <property type="match status" value="2"/>
</dbReference>
<dbReference type="InterPro" id="IPR036396">
    <property type="entry name" value="Cyt_P450_sf"/>
</dbReference>
<keyword evidence="11" id="KW-0812">Transmembrane</keyword>
<dbReference type="InterPro" id="IPR017972">
    <property type="entry name" value="Cyt_P450_CS"/>
</dbReference>
<keyword evidence="10" id="KW-0175">Coiled coil</keyword>
<evidence type="ECO:0000256" key="2">
    <source>
        <dbReference type="ARBA" id="ARBA00010617"/>
    </source>
</evidence>
<dbReference type="AlphaFoldDB" id="A0A4D6LRG9"/>
<evidence type="ECO:0000256" key="3">
    <source>
        <dbReference type="ARBA" id="ARBA00022617"/>
    </source>
</evidence>
<dbReference type="EMBL" id="CP039348">
    <property type="protein sequence ID" value="QCD90978.1"/>
    <property type="molecule type" value="Genomic_DNA"/>
</dbReference>
<dbReference type="Proteomes" id="UP000501690">
    <property type="component" value="Linkage Group LG4"/>
</dbReference>
<sequence length="612" mass="70614">MEAETYFLVIIISLFFLWHWLAKYQKLKPNQSHKLPPGPKKLPFIGNLHQLSGAGSLPHRAFYNLAHKYGPLMHLQLGEISAVVASSPDLAKEILKTNDTAFVQRPQFVFGDILSYGGMNIVFAPYGDYWRQIKKISVLELLSAKRVKSFSFIREEETAKFIDSIRKSAGSPINLTAKIYSLISDFVFRAAFGRKYKDQEYVVPLMRRVIEEATGFGLVDFFPSLKFIHFITGKRAKLEKLQKQVDEVLDNIVKEHEEKRREAKEDGVEVEDEDIVDVLLTIQQNDNPNLKMTTTQIKALILDIFVAGTDTSASVLEWIMAEIVKNPRVMEKAQSEIREAFREKERIDESDVEELNYLKLVMKETLRLHPPVPLLLPRECSELSEVGGYEIPEKTRVMINAWSLGRDPEYWSDGEKFVPERFEEWIMAEIVKNPRVMEKAQSEIREAFREKERIDESDVEELNYLKLVMKETLRLHPPVPLLLPRECSELSEVGGYEIPEKTRVMINAWSLGRDPEYWSDGEKFVPERFEGNGVDFKGNNFEYVPFGAGRRMCPGMTFGVASIMLPLALLLFHFNWELPNQMKAEDMDMSEHFGVVISRENELRLIPSLYHP</sequence>
<keyword evidence="4 8" id="KW-0479">Metal-binding</keyword>
<dbReference type="PRINTS" id="PR00463">
    <property type="entry name" value="EP450I"/>
</dbReference>
<evidence type="ECO:0000313" key="13">
    <source>
        <dbReference type="Proteomes" id="UP000501690"/>
    </source>
</evidence>
<gene>
    <name evidence="12" type="ORF">DEO72_LG4g1940</name>
</gene>
<feature type="binding site" description="axial binding residue" evidence="8">
    <location>
        <position position="553"/>
    </location>
    <ligand>
        <name>heme</name>
        <dbReference type="ChEBI" id="CHEBI:30413"/>
    </ligand>
    <ligandPart>
        <name>Fe</name>
        <dbReference type="ChEBI" id="CHEBI:18248"/>
    </ligandPart>
</feature>
<proteinExistence type="inferred from homology"/>
<dbReference type="FunFam" id="1.10.630.10:FF:000126">
    <property type="entry name" value="Predicted protein"/>
    <property type="match status" value="1"/>
</dbReference>
<comment type="cofactor">
    <cofactor evidence="1 8">
        <name>heme</name>
        <dbReference type="ChEBI" id="CHEBI:30413"/>
    </cofactor>
</comment>
<name>A0A4D6LRG9_VIGUN</name>
<feature type="transmembrane region" description="Helical" evidence="11">
    <location>
        <begin position="556"/>
        <end position="576"/>
    </location>
</feature>
<dbReference type="SUPFAM" id="SSF48264">
    <property type="entry name" value="Cytochrome P450"/>
    <property type="match status" value="2"/>
</dbReference>
<dbReference type="GO" id="GO:0004497">
    <property type="term" value="F:monooxygenase activity"/>
    <property type="evidence" value="ECO:0007669"/>
    <property type="project" value="UniProtKB-KW"/>
</dbReference>
<evidence type="ECO:0000256" key="6">
    <source>
        <dbReference type="ARBA" id="ARBA00023004"/>
    </source>
</evidence>
<dbReference type="InterPro" id="IPR001128">
    <property type="entry name" value="Cyt_P450"/>
</dbReference>
<dbReference type="FunFam" id="1.10.630.10:FF:000008">
    <property type="entry name" value="Cytochrome P450 71D8"/>
    <property type="match status" value="1"/>
</dbReference>
<evidence type="ECO:0000256" key="4">
    <source>
        <dbReference type="ARBA" id="ARBA00022723"/>
    </source>
</evidence>
<reference evidence="12 13" key="1">
    <citation type="submission" date="2019-04" db="EMBL/GenBank/DDBJ databases">
        <title>An improved genome assembly and genetic linkage map for asparagus bean, Vigna unguiculata ssp. sesquipedialis.</title>
        <authorList>
            <person name="Xia Q."/>
            <person name="Zhang R."/>
            <person name="Dong Y."/>
        </authorList>
    </citation>
    <scope>NUCLEOTIDE SEQUENCE [LARGE SCALE GENOMIC DNA]</scope>
    <source>
        <tissue evidence="12">Leaf</tissue>
    </source>
</reference>
<evidence type="ECO:0000256" key="8">
    <source>
        <dbReference type="PIRSR" id="PIRSR602401-1"/>
    </source>
</evidence>
<evidence type="ECO:0000256" key="5">
    <source>
        <dbReference type="ARBA" id="ARBA00023002"/>
    </source>
</evidence>
<organism evidence="12 13">
    <name type="scientific">Vigna unguiculata</name>
    <name type="common">Cowpea</name>
    <dbReference type="NCBI Taxonomy" id="3917"/>
    <lineage>
        <taxon>Eukaryota</taxon>
        <taxon>Viridiplantae</taxon>
        <taxon>Streptophyta</taxon>
        <taxon>Embryophyta</taxon>
        <taxon>Tracheophyta</taxon>
        <taxon>Spermatophyta</taxon>
        <taxon>Magnoliopsida</taxon>
        <taxon>eudicotyledons</taxon>
        <taxon>Gunneridae</taxon>
        <taxon>Pentapetalae</taxon>
        <taxon>rosids</taxon>
        <taxon>fabids</taxon>
        <taxon>Fabales</taxon>
        <taxon>Fabaceae</taxon>
        <taxon>Papilionoideae</taxon>
        <taxon>50 kb inversion clade</taxon>
        <taxon>NPAAA clade</taxon>
        <taxon>indigoferoid/millettioid clade</taxon>
        <taxon>Phaseoleae</taxon>
        <taxon>Vigna</taxon>
    </lineage>
</organism>
<comment type="similarity">
    <text evidence="2 9">Belongs to the cytochrome P450 family.</text>
</comment>
<keyword evidence="5 9" id="KW-0560">Oxidoreductase</keyword>
<evidence type="ECO:0000256" key="11">
    <source>
        <dbReference type="SAM" id="Phobius"/>
    </source>
</evidence>
<feature type="coiled-coil region" evidence="10">
    <location>
        <begin position="231"/>
        <end position="273"/>
    </location>
</feature>
<feature type="transmembrane region" description="Helical" evidence="11">
    <location>
        <begin position="6"/>
        <end position="22"/>
    </location>
</feature>
<accession>A0A4D6LRG9</accession>
<keyword evidence="7 9" id="KW-0503">Monooxygenase</keyword>
<dbReference type="PROSITE" id="PS00086">
    <property type="entry name" value="CYTOCHROME_P450"/>
    <property type="match status" value="1"/>
</dbReference>
<keyword evidence="6 8" id="KW-0408">Iron</keyword>
<protein>
    <submittedName>
        <fullName evidence="12">Cytochrome P450</fullName>
    </submittedName>
</protein>
<evidence type="ECO:0000256" key="10">
    <source>
        <dbReference type="SAM" id="Coils"/>
    </source>
</evidence>
<keyword evidence="3 8" id="KW-0349">Heme</keyword>
<evidence type="ECO:0000256" key="7">
    <source>
        <dbReference type="ARBA" id="ARBA00023033"/>
    </source>
</evidence>
<dbReference type="InterPro" id="IPR002401">
    <property type="entry name" value="Cyt_P450_E_grp-I"/>
</dbReference>
<dbReference type="GO" id="GO:0016705">
    <property type="term" value="F:oxidoreductase activity, acting on paired donors, with incorporation or reduction of molecular oxygen"/>
    <property type="evidence" value="ECO:0007669"/>
    <property type="project" value="InterPro"/>
</dbReference>